<feature type="compositionally biased region" description="Polar residues" evidence="1">
    <location>
        <begin position="267"/>
        <end position="282"/>
    </location>
</feature>
<feature type="compositionally biased region" description="Low complexity" evidence="1">
    <location>
        <begin position="251"/>
        <end position="266"/>
    </location>
</feature>
<dbReference type="PANTHER" id="PTHR21439:SF0">
    <property type="entry name" value="PROTEIN OSCP1"/>
    <property type="match status" value="1"/>
</dbReference>
<feature type="region of interest" description="Disordered" evidence="1">
    <location>
        <begin position="225"/>
        <end position="289"/>
    </location>
</feature>
<organism evidence="2">
    <name type="scientific">Scylla olivacea</name>
    <name type="common">Orange mud crab</name>
    <name type="synonym">Cancer olivacea</name>
    <dbReference type="NCBI Taxonomy" id="85551"/>
    <lineage>
        <taxon>Eukaryota</taxon>
        <taxon>Metazoa</taxon>
        <taxon>Ecdysozoa</taxon>
        <taxon>Arthropoda</taxon>
        <taxon>Crustacea</taxon>
        <taxon>Multicrustacea</taxon>
        <taxon>Malacostraca</taxon>
        <taxon>Eumalacostraca</taxon>
        <taxon>Eucarida</taxon>
        <taxon>Decapoda</taxon>
        <taxon>Pleocyemata</taxon>
        <taxon>Brachyura</taxon>
        <taxon>Eubrachyura</taxon>
        <taxon>Portunoidea</taxon>
        <taxon>Portunidae</taxon>
        <taxon>Portuninae</taxon>
        <taxon>Scylla</taxon>
    </lineage>
</organism>
<proteinExistence type="predicted"/>
<evidence type="ECO:0000313" key="2">
    <source>
        <dbReference type="EMBL" id="JAI58602.1"/>
    </source>
</evidence>
<evidence type="ECO:0008006" key="3">
    <source>
        <dbReference type="Google" id="ProtNLM"/>
    </source>
</evidence>
<dbReference type="GO" id="GO:0005886">
    <property type="term" value="C:plasma membrane"/>
    <property type="evidence" value="ECO:0007669"/>
    <property type="project" value="TreeGrafter"/>
</dbReference>
<dbReference type="PANTHER" id="PTHR21439">
    <property type="entry name" value="OXIDORED-NITRO DOMAIN-CONTAINING PROTEIN"/>
    <property type="match status" value="1"/>
</dbReference>
<dbReference type="EMBL" id="GDRN01100304">
    <property type="protein sequence ID" value="JAI58602.1"/>
    <property type="molecule type" value="Transcribed_RNA"/>
</dbReference>
<name>A0A0P4W5C5_SCYOL</name>
<sequence length="393" mass="42717">MSLRALPLQFLNLGGEMMYVIDQRLKAQAIPDNQATKVRNDIITIMLNRRFVEEVFTPQEMYSSPSLRTVFDKLAHASIMRLNPPSMDKLYDLMVMALKQQLLSCQCPREVLLMTLNHLDALREYATLPQAAAQVEAALTLFRQTYAGMPAGEVWAARLALLSFVQDVKIRVSVFLKQGLQTPTGTLVLPPPGPVPFGNEIPGVVRVMAGQGEVVGILRFPPNGDFAPPAPPGSLDPVGERGTTLGTNMYTTSSEESSVATTSSQTYPYTSNTPAQPPSSDASAAAGGARGRGMTELNLLAQLIGSAPSSKEFRLNLFPSEDDEDGVEGAVEWAVEGGYSSTITIEGRMRNARPELGRIMNELNDLTLISTKDELRANQDDKGQDLLDLMDSV</sequence>
<dbReference type="InterPro" id="IPR019332">
    <property type="entry name" value="OSCP1"/>
</dbReference>
<evidence type="ECO:0000256" key="1">
    <source>
        <dbReference type="SAM" id="MobiDB-lite"/>
    </source>
</evidence>
<protein>
    <recommendedName>
        <fullName evidence="3">Protein OSCP1</fullName>
    </recommendedName>
</protein>
<reference evidence="2" key="1">
    <citation type="submission" date="2015-09" db="EMBL/GenBank/DDBJ databases">
        <title>Scylla olivacea transcriptome.</title>
        <authorList>
            <person name="Ikhwanuddin M."/>
        </authorList>
    </citation>
    <scope>NUCLEOTIDE SEQUENCE</scope>
</reference>
<dbReference type="GO" id="GO:0005737">
    <property type="term" value="C:cytoplasm"/>
    <property type="evidence" value="ECO:0007669"/>
    <property type="project" value="TreeGrafter"/>
</dbReference>
<dbReference type="AlphaFoldDB" id="A0A0P4W5C5"/>
<accession>A0A0P4W5C5</accession>
<dbReference type="Pfam" id="PF10188">
    <property type="entry name" value="Oscp1"/>
    <property type="match status" value="1"/>
</dbReference>